<evidence type="ECO:0000313" key="2">
    <source>
        <dbReference type="Proteomes" id="UP001593940"/>
    </source>
</evidence>
<proteinExistence type="predicted"/>
<name>A0ABV6YGR6_9HYPH</name>
<dbReference type="RefSeq" id="WP_377031688.1">
    <property type="nucleotide sequence ID" value="NZ_JBHOMY010000122.1"/>
</dbReference>
<accession>A0ABV6YGR6</accession>
<protein>
    <submittedName>
        <fullName evidence="1">Uncharacterized protein</fullName>
    </submittedName>
</protein>
<keyword evidence="2" id="KW-1185">Reference proteome</keyword>
<evidence type="ECO:0000313" key="1">
    <source>
        <dbReference type="EMBL" id="MFC1460451.1"/>
    </source>
</evidence>
<organism evidence="1 2">
    <name type="scientific">Microvirga arabica</name>
    <dbReference type="NCBI Taxonomy" id="1128671"/>
    <lineage>
        <taxon>Bacteria</taxon>
        <taxon>Pseudomonadati</taxon>
        <taxon>Pseudomonadota</taxon>
        <taxon>Alphaproteobacteria</taxon>
        <taxon>Hyphomicrobiales</taxon>
        <taxon>Methylobacteriaceae</taxon>
        <taxon>Microvirga</taxon>
    </lineage>
</organism>
<reference evidence="1 2" key="1">
    <citation type="submission" date="2024-09" db="EMBL/GenBank/DDBJ databases">
        <title>Nodulacao em especies de Leguminosae Basais da Amazonia e Caracterizacao dos Rizobios e Bacterias Associadas aos Nodulos.</title>
        <authorList>
            <person name="Jambeiro I.C.A."/>
            <person name="Lopes I.S."/>
            <person name="Aguiar E.R.G.R."/>
            <person name="Santos A.F.J."/>
            <person name="Dos Santos J.M.F."/>
            <person name="Gross E."/>
        </authorList>
    </citation>
    <scope>NUCLEOTIDE SEQUENCE [LARGE SCALE GENOMIC DNA]</scope>
    <source>
        <strain evidence="1 2">BRUESC1165</strain>
    </source>
</reference>
<gene>
    <name evidence="1" type="ORF">ACETIH_27815</name>
</gene>
<dbReference type="Proteomes" id="UP001593940">
    <property type="component" value="Unassembled WGS sequence"/>
</dbReference>
<dbReference type="EMBL" id="JBHOMY010000122">
    <property type="protein sequence ID" value="MFC1460451.1"/>
    <property type="molecule type" value="Genomic_DNA"/>
</dbReference>
<comment type="caution">
    <text evidence="1">The sequence shown here is derived from an EMBL/GenBank/DDBJ whole genome shotgun (WGS) entry which is preliminary data.</text>
</comment>
<sequence length="81" mass="8689">MEHGISETVSQLTAAGKRQIVSFNISGDIPDLQSLHLKTLDNSVSTISTAPPVALRQINAIFLPVSTIPPKDPIRAAVERD</sequence>